<feature type="region of interest" description="Disordered" evidence="1">
    <location>
        <begin position="439"/>
        <end position="473"/>
    </location>
</feature>
<dbReference type="PANTHER" id="PTHR33490">
    <property type="entry name" value="BLR5614 PROTEIN-RELATED"/>
    <property type="match status" value="1"/>
</dbReference>
<keyword evidence="4" id="KW-1185">Reference proteome</keyword>
<accession>A0A7K0E147</accession>
<evidence type="ECO:0000313" key="4">
    <source>
        <dbReference type="Proteomes" id="UP000431401"/>
    </source>
</evidence>
<dbReference type="InterPro" id="IPR002931">
    <property type="entry name" value="Transglutaminase-like"/>
</dbReference>
<dbReference type="Pfam" id="PF01841">
    <property type="entry name" value="Transglut_core"/>
    <property type="match status" value="1"/>
</dbReference>
<dbReference type="AlphaFoldDB" id="A0A7K0E147"/>
<dbReference type="SMART" id="SM00460">
    <property type="entry name" value="TGc"/>
    <property type="match status" value="1"/>
</dbReference>
<proteinExistence type="predicted"/>
<dbReference type="InterPro" id="IPR013589">
    <property type="entry name" value="Bac_transglu_N"/>
</dbReference>
<feature type="region of interest" description="Disordered" evidence="1">
    <location>
        <begin position="742"/>
        <end position="762"/>
    </location>
</feature>
<reference evidence="3 4" key="1">
    <citation type="submission" date="2019-10" db="EMBL/GenBank/DDBJ databases">
        <title>Nocardia macrotermitis sp. nov. and Nocardia aurantia sp. nov., isolated from the gut of fungus growing-termite Macrotermes natalensis.</title>
        <authorList>
            <person name="Benndorf R."/>
            <person name="Schwitalla J."/>
            <person name="Martin K."/>
            <person name="De Beer W."/>
            <person name="Kaster A.-K."/>
            <person name="Vollmers J."/>
            <person name="Poulsen M."/>
            <person name="Beemelmanns C."/>
        </authorList>
    </citation>
    <scope>NUCLEOTIDE SEQUENCE [LARGE SCALE GENOMIC DNA]</scope>
    <source>
        <strain evidence="3 4">RB56</strain>
    </source>
</reference>
<dbReference type="PANTHER" id="PTHR33490:SF1">
    <property type="entry name" value="SLL1233 PROTEIN"/>
    <property type="match status" value="1"/>
</dbReference>
<dbReference type="InterPro" id="IPR018667">
    <property type="entry name" value="DUF2126"/>
</dbReference>
<feature type="compositionally biased region" description="Low complexity" evidence="1">
    <location>
        <begin position="753"/>
        <end position="762"/>
    </location>
</feature>
<evidence type="ECO:0000256" key="1">
    <source>
        <dbReference type="SAM" id="MobiDB-lite"/>
    </source>
</evidence>
<dbReference type="Gene3D" id="3.10.620.30">
    <property type="match status" value="1"/>
</dbReference>
<evidence type="ECO:0000313" key="3">
    <source>
        <dbReference type="EMBL" id="MQY31497.1"/>
    </source>
</evidence>
<dbReference type="RefSeq" id="WP_153348735.1">
    <property type="nucleotide sequence ID" value="NZ_WEGI01000020.1"/>
</dbReference>
<dbReference type="Pfam" id="PF08379">
    <property type="entry name" value="Bact_transglu_N"/>
    <property type="match status" value="1"/>
</dbReference>
<comment type="caution">
    <text evidence="3">The sequence shown here is derived from an EMBL/GenBank/DDBJ whole genome shotgun (WGS) entry which is preliminary data.</text>
</comment>
<dbReference type="Pfam" id="PF09899">
    <property type="entry name" value="DUF2126"/>
    <property type="match status" value="3"/>
</dbReference>
<dbReference type="Proteomes" id="UP000431401">
    <property type="component" value="Unassembled WGS sequence"/>
</dbReference>
<dbReference type="OrthoDB" id="9804023at2"/>
<protein>
    <recommendedName>
        <fullName evidence="2">Transglutaminase-like domain-containing protein</fullName>
    </recommendedName>
</protein>
<dbReference type="EMBL" id="WEGI01000020">
    <property type="protein sequence ID" value="MQY31497.1"/>
    <property type="molecule type" value="Genomic_DNA"/>
</dbReference>
<dbReference type="InterPro" id="IPR038765">
    <property type="entry name" value="Papain-like_cys_pep_sf"/>
</dbReference>
<dbReference type="SUPFAM" id="SSF54001">
    <property type="entry name" value="Cysteine proteinases"/>
    <property type="match status" value="1"/>
</dbReference>
<gene>
    <name evidence="3" type="ORF">NRB56_71060</name>
</gene>
<sequence length="1165" mass="127830">MGIKVSLEHSTRYSFDRLVRIHPHVVRLRPAPHTRTTIEAYSLRVAPAGHFVNWQQDAFGNFLARLVFPEPARELEITVGLVADLDVINPFDFFVEEDAEHFPFTYSPDQAADLEAYLRPVDEDPDAASGPGPLVREWVRRHALPLAADRPRSIDFLVELNRALRDDVDYTVRMEPGVQTPDFTLRAALGSCRDSAWLLVSILRELGLAARFVSGYLVQLSQDAPSLDGPSGPPADFTDLHAWTEVFLPGAGWVGMDPTSGLFAGEGHIPLAATPQPSSSAPITGATDRCEATLEFTNTVRRIHEDPRVTLPYTDTEWRRITELGASVDERSAGIGLTIGGEPTFVSVDDQTSEQWTTAADGPEKRLRAVDLASRMRRIYAPTGLVQYRQGKWYPGEPLPRWEIAVAWRSDGEPVWTRQDLLADPWTTPDLRRVDHETGAAVAPQANSAVEPTTGPPAGSNGAGGSAARGAETNGHVWQAKPEAARRLIAEVAAALGLPEAQVRPAYEDPLSRLSAVLRAPVGEPTEDLAPEQDSPEARRELLARLDETVTAATSYVLPLHRRADGAGWASADWQFRRGRIVLADGDSPAGLRLPLDAVSWYPPPPQWERDPIVPGPLGLPRTEPEAVVEAADWVPTTALVAEVRDGRLFVFLPPMTSFEDFLDLVGRIEAAAVALRQPVVLEGYAPPPDPRLRTFSVTPDPGVIEVNVQPTASFAEQARLLETLYEQARLARLSTESFDIDGTHSGTGGGNHLTLGGATPDRSPLLRRPDLLVSMLRLWQRHPSMSYLFSGRFIGPTSQAPRVDEGRPEALYELEIAFAEIARLAARKQPDNGTNSDTVSSAPWEVDRALRHLLTDLTGNTHRAEFCIDKLYSPDSARGRLGLLELRGFEMPPHDRMAMVQSLLVRALVLRCWSEPYTAPLVRHGANLHGRYLLPHFVLADIAEVVADLRSHGIEFELSWLDPFAEFRFPRIGTVALGNAELELRSAIEPWHTLGEQTVATGTARYVDSSVERLQVRLAGADRDRYLLTCNGFPVPLLSTDKADVQVAGIRYRAWQPPNALHPSITVDVPLVFDLVEAETGVSLGGCTYHVAHPGGLSYETPPVNAVTAQSRRNRRFEPIGHTPGRRDPADLRAKIAVQSVDVGAPGILDLRRARTVWGVTGGR</sequence>
<name>A0A7K0E147_9NOCA</name>
<organism evidence="3 4">
    <name type="scientific">Nocardia aurantia</name>
    <dbReference type="NCBI Taxonomy" id="2585199"/>
    <lineage>
        <taxon>Bacteria</taxon>
        <taxon>Bacillati</taxon>
        <taxon>Actinomycetota</taxon>
        <taxon>Actinomycetes</taxon>
        <taxon>Mycobacteriales</taxon>
        <taxon>Nocardiaceae</taxon>
        <taxon>Nocardia</taxon>
    </lineage>
</organism>
<feature type="domain" description="Transglutaminase-like" evidence="2">
    <location>
        <begin position="184"/>
        <end position="260"/>
    </location>
</feature>
<evidence type="ECO:0000259" key="2">
    <source>
        <dbReference type="SMART" id="SM00460"/>
    </source>
</evidence>